<proteinExistence type="predicted"/>
<feature type="compositionally biased region" description="Basic and acidic residues" evidence="1">
    <location>
        <begin position="160"/>
        <end position="173"/>
    </location>
</feature>
<protein>
    <submittedName>
        <fullName evidence="3">Pyridoxamine 5'-phosphate oxidase family protein</fullName>
    </submittedName>
</protein>
<feature type="region of interest" description="Disordered" evidence="1">
    <location>
        <begin position="154"/>
        <end position="173"/>
    </location>
</feature>
<dbReference type="PANTHER" id="PTHR34818">
    <property type="entry name" value="PROTEIN BLI-3"/>
    <property type="match status" value="1"/>
</dbReference>
<dbReference type="Proteomes" id="UP000501891">
    <property type="component" value="Chromosome"/>
</dbReference>
<organism evidence="3 4">
    <name type="scientific">Aerophototrophica crusticola</name>
    <dbReference type="NCBI Taxonomy" id="1709002"/>
    <lineage>
        <taxon>Bacteria</taxon>
        <taxon>Pseudomonadati</taxon>
        <taxon>Pseudomonadota</taxon>
        <taxon>Alphaproteobacteria</taxon>
        <taxon>Rhodospirillales</taxon>
        <taxon>Rhodospirillaceae</taxon>
        <taxon>Aerophototrophica</taxon>
    </lineage>
</organism>
<gene>
    <name evidence="3" type="ORF">HHL28_13045</name>
</gene>
<dbReference type="InterPro" id="IPR052917">
    <property type="entry name" value="Stress-Dev_Protein"/>
</dbReference>
<dbReference type="AlphaFoldDB" id="A0A858R949"/>
<dbReference type="PANTHER" id="PTHR34818:SF1">
    <property type="entry name" value="PROTEIN BLI-3"/>
    <property type="match status" value="1"/>
</dbReference>
<evidence type="ECO:0000313" key="3">
    <source>
        <dbReference type="EMBL" id="QJE73897.1"/>
    </source>
</evidence>
<evidence type="ECO:0000259" key="2">
    <source>
        <dbReference type="Pfam" id="PF16242"/>
    </source>
</evidence>
<name>A0A858R949_9PROT</name>
<dbReference type="InterPro" id="IPR012349">
    <property type="entry name" value="Split_barrel_FMN-bd"/>
</dbReference>
<reference evidence="3" key="1">
    <citation type="submission" date="2020-04" db="EMBL/GenBank/DDBJ databases">
        <title>A desert anoxygenic phototrophic bacterium fixes CO2 using RubisCO under aerobic conditions.</title>
        <authorList>
            <person name="Tang K."/>
        </authorList>
    </citation>
    <scope>NUCLEOTIDE SEQUENCE [LARGE SCALE GENOMIC DNA]</scope>
    <source>
        <strain evidence="3">MIMtkB3</strain>
    </source>
</reference>
<evidence type="ECO:0000256" key="1">
    <source>
        <dbReference type="SAM" id="MobiDB-lite"/>
    </source>
</evidence>
<dbReference type="Gene3D" id="2.30.110.10">
    <property type="entry name" value="Electron Transport, Fmn-binding Protein, Chain A"/>
    <property type="match status" value="1"/>
</dbReference>
<feature type="domain" description="General stress protein FMN-binding split barrel" evidence="2">
    <location>
        <begin position="15"/>
        <end position="158"/>
    </location>
</feature>
<dbReference type="KEGG" id="acru:HHL28_13045"/>
<evidence type="ECO:0000313" key="4">
    <source>
        <dbReference type="Proteomes" id="UP000501891"/>
    </source>
</evidence>
<dbReference type="EMBL" id="CP051775">
    <property type="protein sequence ID" value="QJE73897.1"/>
    <property type="molecule type" value="Genomic_DNA"/>
</dbReference>
<dbReference type="Pfam" id="PF16242">
    <property type="entry name" value="Pyrid_ox_like"/>
    <property type="match status" value="1"/>
</dbReference>
<sequence length="173" mass="19367">MASSAIPDPSADPKTAKLWDMIREIDIAMMTTLDGGHLRARPMWCLQDKFDGALYFFTRASAHKVEEVRQDSHIGLAYAKPNSQDYVSVSGRGRLVQDKALVKELWKEPMRTWFPKGTDDPDIAVLAVDVELAEYWDSPSSTMVHLYGYAKAALTGEPPHPGDNEKLDFRGRA</sequence>
<dbReference type="InterPro" id="IPR038725">
    <property type="entry name" value="YdaG_split_barrel_FMN-bd"/>
</dbReference>
<dbReference type="SUPFAM" id="SSF50475">
    <property type="entry name" value="FMN-binding split barrel"/>
    <property type="match status" value="1"/>
</dbReference>
<accession>A0A858R949</accession>
<keyword evidence="4" id="KW-1185">Reference proteome</keyword>